<protein>
    <recommendedName>
        <fullName evidence="7">UBA domain-containing protein</fullName>
    </recommendedName>
</protein>
<gene>
    <name evidence="5" type="ORF">CLODIP_2_CD10733</name>
</gene>
<feature type="compositionally biased region" description="Gly residues" evidence="4">
    <location>
        <begin position="243"/>
        <end position="255"/>
    </location>
</feature>
<feature type="compositionally biased region" description="Polar residues" evidence="4">
    <location>
        <begin position="879"/>
        <end position="906"/>
    </location>
</feature>
<feature type="region of interest" description="Disordered" evidence="4">
    <location>
        <begin position="1072"/>
        <end position="1110"/>
    </location>
</feature>
<evidence type="ECO:0000256" key="2">
    <source>
        <dbReference type="ARBA" id="ARBA00022490"/>
    </source>
</evidence>
<feature type="compositionally biased region" description="Polar residues" evidence="4">
    <location>
        <begin position="720"/>
        <end position="730"/>
    </location>
</feature>
<evidence type="ECO:0000256" key="1">
    <source>
        <dbReference type="ARBA" id="ARBA00004496"/>
    </source>
</evidence>
<comment type="subcellular location">
    <subcellularLocation>
        <location evidence="1">Cytoplasm</location>
    </subcellularLocation>
</comment>
<evidence type="ECO:0000256" key="3">
    <source>
        <dbReference type="ARBA" id="ARBA00022553"/>
    </source>
</evidence>
<feature type="compositionally biased region" description="Basic and acidic residues" evidence="4">
    <location>
        <begin position="200"/>
        <end position="231"/>
    </location>
</feature>
<feature type="compositionally biased region" description="Polar residues" evidence="4">
    <location>
        <begin position="777"/>
        <end position="797"/>
    </location>
</feature>
<feature type="compositionally biased region" description="Low complexity" evidence="4">
    <location>
        <begin position="1079"/>
        <end position="1101"/>
    </location>
</feature>
<evidence type="ECO:0000313" key="6">
    <source>
        <dbReference type="Proteomes" id="UP000494165"/>
    </source>
</evidence>
<reference evidence="5 6" key="1">
    <citation type="submission" date="2020-04" db="EMBL/GenBank/DDBJ databases">
        <authorList>
            <person name="Alioto T."/>
            <person name="Alioto T."/>
            <person name="Gomez Garrido J."/>
        </authorList>
    </citation>
    <scope>NUCLEOTIDE SEQUENCE [LARGE SCALE GENOMIC DNA]</scope>
</reference>
<feature type="compositionally biased region" description="Low complexity" evidence="4">
    <location>
        <begin position="399"/>
        <end position="413"/>
    </location>
</feature>
<dbReference type="InterPro" id="IPR051833">
    <property type="entry name" value="TC-DDR_regulator"/>
</dbReference>
<dbReference type="PANTHER" id="PTHR16308">
    <property type="entry name" value="UBIQUITIN ASSOCIATED PROTEIN 2-LIKE/LINGERER"/>
    <property type="match status" value="1"/>
</dbReference>
<feature type="compositionally biased region" description="Basic and acidic residues" evidence="4">
    <location>
        <begin position="162"/>
        <end position="187"/>
    </location>
</feature>
<feature type="compositionally biased region" description="Polar residues" evidence="4">
    <location>
        <begin position="556"/>
        <end position="571"/>
    </location>
</feature>
<keyword evidence="2" id="KW-0963">Cytoplasm</keyword>
<feature type="compositionally biased region" description="Low complexity" evidence="4">
    <location>
        <begin position="731"/>
        <end position="776"/>
    </location>
</feature>
<feature type="compositionally biased region" description="Gly residues" evidence="4">
    <location>
        <begin position="990"/>
        <end position="1004"/>
    </location>
</feature>
<dbReference type="OrthoDB" id="5918007at2759"/>
<proteinExistence type="predicted"/>
<keyword evidence="3" id="KW-0597">Phosphoprotein</keyword>
<dbReference type="Proteomes" id="UP000494165">
    <property type="component" value="Unassembled WGS sequence"/>
</dbReference>
<feature type="compositionally biased region" description="Basic and acidic residues" evidence="4">
    <location>
        <begin position="263"/>
        <end position="282"/>
    </location>
</feature>
<dbReference type="GO" id="GO:0005634">
    <property type="term" value="C:nucleus"/>
    <property type="evidence" value="ECO:0007669"/>
    <property type="project" value="TreeGrafter"/>
</dbReference>
<dbReference type="EMBL" id="CADEPI010000095">
    <property type="protein sequence ID" value="CAB3374252.1"/>
    <property type="molecule type" value="Genomic_DNA"/>
</dbReference>
<keyword evidence="6" id="KW-1185">Reference proteome</keyword>
<feature type="region of interest" description="Disordered" evidence="4">
    <location>
        <begin position="136"/>
        <end position="307"/>
    </location>
</feature>
<feature type="compositionally biased region" description="Low complexity" evidence="4">
    <location>
        <begin position="581"/>
        <end position="669"/>
    </location>
</feature>
<organism evidence="5 6">
    <name type="scientific">Cloeon dipterum</name>
    <dbReference type="NCBI Taxonomy" id="197152"/>
    <lineage>
        <taxon>Eukaryota</taxon>
        <taxon>Metazoa</taxon>
        <taxon>Ecdysozoa</taxon>
        <taxon>Arthropoda</taxon>
        <taxon>Hexapoda</taxon>
        <taxon>Insecta</taxon>
        <taxon>Pterygota</taxon>
        <taxon>Palaeoptera</taxon>
        <taxon>Ephemeroptera</taxon>
        <taxon>Pisciforma</taxon>
        <taxon>Baetidae</taxon>
        <taxon>Cloeon</taxon>
    </lineage>
</organism>
<evidence type="ECO:0008006" key="7">
    <source>
        <dbReference type="Google" id="ProtNLM"/>
    </source>
</evidence>
<feature type="region of interest" description="Disordered" evidence="4">
    <location>
        <begin position="1"/>
        <end position="80"/>
    </location>
</feature>
<evidence type="ECO:0000256" key="4">
    <source>
        <dbReference type="SAM" id="MobiDB-lite"/>
    </source>
</evidence>
<accession>A0A8S1CWL8</accession>
<comment type="caution">
    <text evidence="5">The sequence shown here is derived from an EMBL/GenBank/DDBJ whole genome shotgun (WGS) entry which is preliminary data.</text>
</comment>
<feature type="compositionally biased region" description="Polar residues" evidence="4">
    <location>
        <begin position="497"/>
        <end position="548"/>
    </location>
</feature>
<dbReference type="CDD" id="cd14277">
    <property type="entry name" value="UBA_UBP2_like"/>
    <property type="match status" value="1"/>
</dbReference>
<feature type="compositionally biased region" description="Polar residues" evidence="4">
    <location>
        <begin position="459"/>
        <end position="479"/>
    </location>
</feature>
<sequence length="1110" mass="115671">MSSVIRAGPRGGKGAAKSSSGDLTPSNKAQKTETTKTDTPKASDNVPKGKNKGQNNKEAHAPSSDRTAQTIKEGNKATAEQMRLAQIIDTRTEDPDMKNKIKQVMDATRKSEDEVCTALHDCDNDLDRAVNMLLEGSGTGEWETSGKKKKTRNQAGAVSSSRGEKSEGATRDRSEPGESTVDRERSRTRGGGPPRMRGRGSSDSRGWRGRENKENEKNLQEEGGVKGESAPKRGAGRMTNGPGRSGRGGRGGGRSGPRTFQGRGEKGGFPKSIETWDPHGDNEAETNANGADYGVGEWNDNFPVTEDWDNEEYTGSLADTKVAAANESLKAAVGVGASSTNGPKEPISYVSAVNSGGYAATAGNYQSSSPASYSATAYGGSNASYSSQIKNSAQSLPHQQKQAAPQSQQNLQSRPKVQRTRLPPPSKIPSSAVEMPGDATTAPGLDVQFGGLEFGSDSFELSKSTPESNSKYKTSSDLKQGSGGSGPPLDLSSMSLNNKGQQAQDNMTAYSSSAGAQTANAKDLSQTSLSAISHSQKLGGTDSMTFPAQVSDHKAQQQSGSYRPPVSSTGIESAKPDNLAYSNSNNTSSNYQSSYQKSYQSGSSYPSSGPASGYSSQVSSSQYPSGQTQGQSYSSGQSGYGGNQSFQSSSAPTTTYSQTSSSNTYHQSTGGSTYQAYPSIGQTVSAATSSTYNQQYPQSYITSGSGTAYTAANSTQYPGNYGSNGPTTTTSSLHSSSSVSASKMGSSMASSKDGQYDAPSSGTTSSSTTQASASQALGLTSTGQSNTASTKVTSSTAGVPPAMLSHQQQYIMGQGQVPYFNVQQPIYSFDDFQHQMLSSRVPMQQTPGGYYDISSLTGRDSGMTSVAYSVSGDGRYTRTDNNSSPVPSTLSQQNATPTHQQPMLNPTTLPPGYAYFYGANVVPGSFQYSAPLYPLPTPAANTHAATNSTQYAKPAGYTGFGTSYDSLAGQGAADYSKSSSGYVNASSQGGQSGKGSVVGSGGSTGSATGSASDITSAMYGKPHPALGKVNSYDKQSYSAAPQPFSLPASQTGQIGAGATQYAPLFIPAMPQQMHQQLHQDSGSGSGQRSQTSSQQNKTSKQGYNTFWTQN</sequence>
<feature type="compositionally biased region" description="Low complexity" evidence="4">
    <location>
        <begin position="487"/>
        <end position="496"/>
    </location>
</feature>
<feature type="region of interest" description="Disordered" evidence="4">
    <location>
        <begin position="359"/>
        <end position="677"/>
    </location>
</feature>
<dbReference type="Pfam" id="PF12478">
    <property type="entry name" value="UBAP2-Lig"/>
    <property type="match status" value="1"/>
</dbReference>
<dbReference type="GO" id="GO:0005737">
    <property type="term" value="C:cytoplasm"/>
    <property type="evidence" value="ECO:0007669"/>
    <property type="project" value="UniProtKB-SubCell"/>
</dbReference>
<dbReference type="SUPFAM" id="SSF46934">
    <property type="entry name" value="UBA-like"/>
    <property type="match status" value="1"/>
</dbReference>
<dbReference type="InterPro" id="IPR022166">
    <property type="entry name" value="UBAP2/Lig"/>
</dbReference>
<dbReference type="Gene3D" id="1.10.8.10">
    <property type="entry name" value="DNA helicase RuvA subunit, C-terminal domain"/>
    <property type="match status" value="1"/>
</dbReference>
<feature type="region of interest" description="Disordered" evidence="4">
    <location>
        <begin position="978"/>
        <end position="1010"/>
    </location>
</feature>
<feature type="region of interest" description="Disordered" evidence="4">
    <location>
        <begin position="871"/>
        <end position="906"/>
    </location>
</feature>
<dbReference type="PANTHER" id="PTHR16308:SF13">
    <property type="entry name" value="PROTEIN LINGERER"/>
    <property type="match status" value="1"/>
</dbReference>
<feature type="region of interest" description="Disordered" evidence="4">
    <location>
        <begin position="720"/>
        <end position="799"/>
    </location>
</feature>
<dbReference type="AlphaFoldDB" id="A0A8S1CWL8"/>
<feature type="compositionally biased region" description="Basic and acidic residues" evidence="4">
    <location>
        <begin position="30"/>
        <end position="41"/>
    </location>
</feature>
<evidence type="ECO:0000313" key="5">
    <source>
        <dbReference type="EMBL" id="CAB3374252.1"/>
    </source>
</evidence>
<feature type="compositionally biased region" description="Low complexity" evidence="4">
    <location>
        <begin position="364"/>
        <end position="388"/>
    </location>
</feature>
<dbReference type="InterPro" id="IPR009060">
    <property type="entry name" value="UBA-like_sf"/>
</dbReference>
<feature type="compositionally biased region" description="Polar residues" evidence="4">
    <location>
        <begin position="389"/>
        <end position="398"/>
    </location>
</feature>
<name>A0A8S1CWL8_9INSE</name>